<protein>
    <submittedName>
        <fullName evidence="2">PDZ domain-containing protein</fullName>
    </submittedName>
</protein>
<dbReference type="RefSeq" id="WP_377352019.1">
    <property type="nucleotide sequence ID" value="NZ_JBHTLQ010000001.1"/>
</dbReference>
<gene>
    <name evidence="2" type="ORF">ACFQ27_00750</name>
</gene>
<evidence type="ECO:0000313" key="3">
    <source>
        <dbReference type="Proteomes" id="UP001597216"/>
    </source>
</evidence>
<reference evidence="3" key="1">
    <citation type="journal article" date="2019" name="Int. J. Syst. Evol. Microbiol.">
        <title>The Global Catalogue of Microorganisms (GCM) 10K type strain sequencing project: providing services to taxonomists for standard genome sequencing and annotation.</title>
        <authorList>
            <consortium name="The Broad Institute Genomics Platform"/>
            <consortium name="The Broad Institute Genome Sequencing Center for Infectious Disease"/>
            <person name="Wu L."/>
            <person name="Ma J."/>
        </authorList>
    </citation>
    <scope>NUCLEOTIDE SEQUENCE [LARGE SCALE GENOMIC DNA]</scope>
    <source>
        <strain evidence="3">CCUG 55074</strain>
    </source>
</reference>
<organism evidence="2 3">
    <name type="scientific">Phenylobacterium conjunctum</name>
    <dbReference type="NCBI Taxonomy" id="1298959"/>
    <lineage>
        <taxon>Bacteria</taxon>
        <taxon>Pseudomonadati</taxon>
        <taxon>Pseudomonadota</taxon>
        <taxon>Alphaproteobacteria</taxon>
        <taxon>Caulobacterales</taxon>
        <taxon>Caulobacteraceae</taxon>
        <taxon>Phenylobacterium</taxon>
    </lineage>
</organism>
<evidence type="ECO:0000313" key="2">
    <source>
        <dbReference type="EMBL" id="MFD1189093.1"/>
    </source>
</evidence>
<name>A0ABW3SWQ6_9CAUL</name>
<evidence type="ECO:0000259" key="1">
    <source>
        <dbReference type="Pfam" id="PF13180"/>
    </source>
</evidence>
<sequence>MIAALMVLALHEAPQLLLGKADDAVAFRVAETATSPESAPAGAATASLLGMTVSFSSQGATVVSIEKDELRVQGLRQGDLIVLAGGRPVQSKADLAAAISTARSRGAVVLLGVRRRDGGSVFLSLPTDD</sequence>
<dbReference type="Proteomes" id="UP001597216">
    <property type="component" value="Unassembled WGS sequence"/>
</dbReference>
<dbReference type="Pfam" id="PF13180">
    <property type="entry name" value="PDZ_2"/>
    <property type="match status" value="1"/>
</dbReference>
<proteinExistence type="predicted"/>
<feature type="domain" description="PDZ" evidence="1">
    <location>
        <begin position="48"/>
        <end position="116"/>
    </location>
</feature>
<accession>A0ABW3SWQ6</accession>
<dbReference type="InterPro" id="IPR001478">
    <property type="entry name" value="PDZ"/>
</dbReference>
<dbReference type="EMBL" id="JBHTLQ010000001">
    <property type="protein sequence ID" value="MFD1189093.1"/>
    <property type="molecule type" value="Genomic_DNA"/>
</dbReference>
<keyword evidence="3" id="KW-1185">Reference proteome</keyword>
<dbReference type="InterPro" id="IPR036034">
    <property type="entry name" value="PDZ_sf"/>
</dbReference>
<comment type="caution">
    <text evidence="2">The sequence shown here is derived from an EMBL/GenBank/DDBJ whole genome shotgun (WGS) entry which is preliminary data.</text>
</comment>
<dbReference type="Gene3D" id="2.30.42.10">
    <property type="match status" value="1"/>
</dbReference>
<dbReference type="SUPFAM" id="SSF50156">
    <property type="entry name" value="PDZ domain-like"/>
    <property type="match status" value="1"/>
</dbReference>